<proteinExistence type="predicted"/>
<keyword evidence="2" id="KW-0413">Isomerase</keyword>
<dbReference type="Gene3D" id="3.90.850.10">
    <property type="entry name" value="Fumarylacetoacetase-like, C-terminal domain"/>
    <property type="match status" value="1"/>
</dbReference>
<feature type="domain" description="Fumarylacetoacetase-like C-terminal" evidence="1">
    <location>
        <begin position="136"/>
        <end position="322"/>
    </location>
</feature>
<dbReference type="RefSeq" id="WP_189033515.1">
    <property type="nucleotide sequence ID" value="NZ_BMNE01000007.1"/>
</dbReference>
<gene>
    <name evidence="2" type="ORF">GCM10011610_56620</name>
</gene>
<dbReference type="Proteomes" id="UP000658127">
    <property type="component" value="Unassembled WGS sequence"/>
</dbReference>
<protein>
    <submittedName>
        <fullName evidence="2">2-hydroxyhepta-2,4-diene-1,7-dioate isomerase</fullName>
    </submittedName>
</protein>
<name>A0ABQ2KVR6_9NOCA</name>
<evidence type="ECO:0000313" key="3">
    <source>
        <dbReference type="Proteomes" id="UP000658127"/>
    </source>
</evidence>
<dbReference type="GO" id="GO:0004519">
    <property type="term" value="F:endonuclease activity"/>
    <property type="evidence" value="ECO:0007669"/>
    <property type="project" value="UniProtKB-KW"/>
</dbReference>
<reference evidence="3" key="1">
    <citation type="journal article" date="2019" name="Int. J. Syst. Evol. Microbiol.">
        <title>The Global Catalogue of Microorganisms (GCM) 10K type strain sequencing project: providing services to taxonomists for standard genome sequencing and annotation.</title>
        <authorList>
            <consortium name="The Broad Institute Genomics Platform"/>
            <consortium name="The Broad Institute Genome Sequencing Center for Infectious Disease"/>
            <person name="Wu L."/>
            <person name="Ma J."/>
        </authorList>
    </citation>
    <scope>NUCLEOTIDE SEQUENCE [LARGE SCALE GENOMIC DNA]</scope>
    <source>
        <strain evidence="3">CGMCC 4.7329</strain>
    </source>
</reference>
<dbReference type="SUPFAM" id="SSF56529">
    <property type="entry name" value="FAH"/>
    <property type="match status" value="1"/>
</dbReference>
<dbReference type="EMBL" id="BMNE01000007">
    <property type="protein sequence ID" value="GGN94060.1"/>
    <property type="molecule type" value="Genomic_DNA"/>
</dbReference>
<sequence>MKFVTFRTPGDPTPRLGIDNRDNHSYTDLTGRFPDDPDFASMLSLIDGGQAALDKAWAAYTTLDEAHLVEKRTVSLLAPFRPRRLRDVSLIVNHLRPSVAKTAQWIAANTDDPRTVAEIMAAVDPLVSPLYEPTAPPSAAERDAETVSAPGSVLTWPGRSDWLDYELELCAVIGRSGSDIDPSVAGDHIFGYAVYNDWTLRDVQARNIAGSGSVHGDSKDFLNGNSFGPCVVTKDEIPDFRDLEMTVRVNGRVWGQGSTSEMLHGFDDAVVSLSRGHEIVAGEVWGTGTVPDGSSFELGKRLPRPAFVELEIERIGVLSHYVVPEL</sequence>
<dbReference type="GO" id="GO:0016853">
    <property type="term" value="F:isomerase activity"/>
    <property type="evidence" value="ECO:0007669"/>
    <property type="project" value="UniProtKB-KW"/>
</dbReference>
<accession>A0ABQ2KVR6</accession>
<keyword evidence="3" id="KW-1185">Reference proteome</keyword>
<dbReference type="Pfam" id="PF01557">
    <property type="entry name" value="FAA_hydrolase"/>
    <property type="match status" value="1"/>
</dbReference>
<dbReference type="InterPro" id="IPR011234">
    <property type="entry name" value="Fumarylacetoacetase-like_C"/>
</dbReference>
<keyword evidence="2" id="KW-0255">Endonuclease</keyword>
<organism evidence="2 3">
    <name type="scientific">Nocardia rhizosphaerihabitans</name>
    <dbReference type="NCBI Taxonomy" id="1691570"/>
    <lineage>
        <taxon>Bacteria</taxon>
        <taxon>Bacillati</taxon>
        <taxon>Actinomycetota</taxon>
        <taxon>Actinomycetes</taxon>
        <taxon>Mycobacteriales</taxon>
        <taxon>Nocardiaceae</taxon>
        <taxon>Nocardia</taxon>
    </lineage>
</organism>
<dbReference type="PANTHER" id="PTHR43211">
    <property type="entry name" value="FUMARYLACETOACETATE HYDROLASE"/>
    <property type="match status" value="1"/>
</dbReference>
<dbReference type="PANTHER" id="PTHR43211:SF1">
    <property type="entry name" value="BLL6422 PROTEIN"/>
    <property type="match status" value="1"/>
</dbReference>
<keyword evidence="2" id="KW-0378">Hydrolase</keyword>
<comment type="caution">
    <text evidence="2">The sequence shown here is derived from an EMBL/GenBank/DDBJ whole genome shotgun (WGS) entry which is preliminary data.</text>
</comment>
<evidence type="ECO:0000313" key="2">
    <source>
        <dbReference type="EMBL" id="GGN94060.1"/>
    </source>
</evidence>
<dbReference type="InterPro" id="IPR036663">
    <property type="entry name" value="Fumarylacetoacetase_C_sf"/>
</dbReference>
<evidence type="ECO:0000259" key="1">
    <source>
        <dbReference type="Pfam" id="PF01557"/>
    </source>
</evidence>
<keyword evidence="2" id="KW-0540">Nuclease</keyword>